<organism evidence="2 3">
    <name type="scientific">Ruminococcus bicirculans</name>
    <name type="common">ex Wegman et al. 2014</name>
    <dbReference type="NCBI Taxonomy" id="1160721"/>
    <lineage>
        <taxon>Bacteria</taxon>
        <taxon>Bacillati</taxon>
        <taxon>Bacillota</taxon>
        <taxon>Clostridia</taxon>
        <taxon>Eubacteriales</taxon>
        <taxon>Oscillospiraceae</taxon>
        <taxon>Ruminococcus</taxon>
    </lineage>
</organism>
<sequence length="180" mass="19556">MKYCGKCGAPLNDNQSVCMKCGCPVTSQGSQAAKAETQGLNDKQKKIIAFAFIVVIIALVVMYIINVSDGSALVARKFNSTISQAEKDGKFNSLSFTFDLTGSPEVLDHTGDVYFVYSAAKTSTDIGNYSESSENGLVFIIRIHSYLTGRCSMVSVVPVNGRPDQTYINTWKQIYGGYTN</sequence>
<evidence type="ECO:0000256" key="1">
    <source>
        <dbReference type="SAM" id="Phobius"/>
    </source>
</evidence>
<protein>
    <recommendedName>
        <fullName evidence="4">Zinc-ribbon domain-containing protein</fullName>
    </recommendedName>
</protein>
<gene>
    <name evidence="2" type="ORF">PNV70_05105</name>
</gene>
<keyword evidence="1" id="KW-0472">Membrane</keyword>
<comment type="caution">
    <text evidence="2">The sequence shown here is derived from an EMBL/GenBank/DDBJ whole genome shotgun (WGS) entry which is preliminary data.</text>
</comment>
<dbReference type="AlphaFoldDB" id="A0AAW6DTH7"/>
<reference evidence="2" key="1">
    <citation type="submission" date="2023-01" db="EMBL/GenBank/DDBJ databases">
        <title>Human gut microbiome strain richness.</title>
        <authorList>
            <person name="Chen-Liaw A."/>
        </authorList>
    </citation>
    <scope>NUCLEOTIDE SEQUENCE</scope>
    <source>
        <strain evidence="2">D59st1_B8_D59t2_181005</strain>
    </source>
</reference>
<evidence type="ECO:0000313" key="2">
    <source>
        <dbReference type="EMBL" id="MDB8741443.1"/>
    </source>
</evidence>
<proteinExistence type="predicted"/>
<dbReference type="RefSeq" id="WP_138338287.1">
    <property type="nucleotide sequence ID" value="NZ_JADMNX010000002.1"/>
</dbReference>
<evidence type="ECO:0000313" key="3">
    <source>
        <dbReference type="Proteomes" id="UP001211421"/>
    </source>
</evidence>
<keyword evidence="1" id="KW-0812">Transmembrane</keyword>
<dbReference type="Proteomes" id="UP001211421">
    <property type="component" value="Unassembled WGS sequence"/>
</dbReference>
<accession>A0AAW6DTH7</accession>
<feature type="transmembrane region" description="Helical" evidence="1">
    <location>
        <begin position="47"/>
        <end position="65"/>
    </location>
</feature>
<dbReference type="EMBL" id="JAQMLS010000002">
    <property type="protein sequence ID" value="MDB8741443.1"/>
    <property type="molecule type" value="Genomic_DNA"/>
</dbReference>
<evidence type="ECO:0008006" key="4">
    <source>
        <dbReference type="Google" id="ProtNLM"/>
    </source>
</evidence>
<name>A0AAW6DTH7_9FIRM</name>
<keyword evidence="1" id="KW-1133">Transmembrane helix</keyword>